<organism evidence="1 2">
    <name type="scientific">Apolygus lucorum</name>
    <name type="common">Small green plant bug</name>
    <name type="synonym">Lygocoris lucorum</name>
    <dbReference type="NCBI Taxonomy" id="248454"/>
    <lineage>
        <taxon>Eukaryota</taxon>
        <taxon>Metazoa</taxon>
        <taxon>Ecdysozoa</taxon>
        <taxon>Arthropoda</taxon>
        <taxon>Hexapoda</taxon>
        <taxon>Insecta</taxon>
        <taxon>Pterygota</taxon>
        <taxon>Neoptera</taxon>
        <taxon>Paraneoptera</taxon>
        <taxon>Hemiptera</taxon>
        <taxon>Heteroptera</taxon>
        <taxon>Panheteroptera</taxon>
        <taxon>Cimicomorpha</taxon>
        <taxon>Miridae</taxon>
        <taxon>Mirini</taxon>
        <taxon>Apolygus</taxon>
    </lineage>
</organism>
<keyword evidence="2" id="KW-1185">Reference proteome</keyword>
<evidence type="ECO:0000313" key="1">
    <source>
        <dbReference type="EMBL" id="KAF6202734.1"/>
    </source>
</evidence>
<accession>A0A6A4K9N5</accession>
<comment type="caution">
    <text evidence="1">The sequence shown here is derived from an EMBL/GenBank/DDBJ whole genome shotgun (WGS) entry which is preliminary data.</text>
</comment>
<gene>
    <name evidence="1" type="ORF">GE061_003136</name>
</gene>
<dbReference type="EMBL" id="WIXP02000011">
    <property type="protein sequence ID" value="KAF6202734.1"/>
    <property type="molecule type" value="Genomic_DNA"/>
</dbReference>
<proteinExistence type="predicted"/>
<dbReference type="Proteomes" id="UP000466442">
    <property type="component" value="Unassembled WGS sequence"/>
</dbReference>
<dbReference type="AlphaFoldDB" id="A0A6A4K9N5"/>
<sequence length="71" mass="8084">MDAYLVSHMDTNNPSNFYLSILCSVGSFASRNQLSRSESWRIFATSSRSRSRPDSKSRKSPSSALRKRPRN</sequence>
<name>A0A6A4K9N5_APOLU</name>
<protein>
    <submittedName>
        <fullName evidence="1">Uncharacterized protein</fullName>
    </submittedName>
</protein>
<evidence type="ECO:0000313" key="2">
    <source>
        <dbReference type="Proteomes" id="UP000466442"/>
    </source>
</evidence>
<reference evidence="1" key="1">
    <citation type="journal article" date="2021" name="Mol. Ecol. Resour.">
        <title>Apolygus lucorum genome provides insights into omnivorousness and mesophyll feeding.</title>
        <authorList>
            <person name="Liu Y."/>
            <person name="Liu H."/>
            <person name="Wang H."/>
            <person name="Huang T."/>
            <person name="Liu B."/>
            <person name="Yang B."/>
            <person name="Yin L."/>
            <person name="Li B."/>
            <person name="Zhang Y."/>
            <person name="Zhang S."/>
            <person name="Jiang F."/>
            <person name="Zhang X."/>
            <person name="Ren Y."/>
            <person name="Wang B."/>
            <person name="Wang S."/>
            <person name="Lu Y."/>
            <person name="Wu K."/>
            <person name="Fan W."/>
            <person name="Wang G."/>
        </authorList>
    </citation>
    <scope>NUCLEOTIDE SEQUENCE</scope>
    <source>
        <strain evidence="1">12Hb</strain>
    </source>
</reference>